<evidence type="ECO:0000256" key="1">
    <source>
        <dbReference type="ARBA" id="ARBA00009437"/>
    </source>
</evidence>
<dbReference type="GO" id="GO:0006508">
    <property type="term" value="P:proteolysis"/>
    <property type="evidence" value="ECO:0007669"/>
    <property type="project" value="UniProtKB-KW"/>
</dbReference>
<evidence type="ECO:0000256" key="4">
    <source>
        <dbReference type="ARBA" id="ARBA00023163"/>
    </source>
</evidence>
<keyword evidence="6" id="KW-0645">Protease</keyword>
<organism evidence="6 7">
    <name type="scientific">Lentzea pudingi</name>
    <dbReference type="NCBI Taxonomy" id="1789439"/>
    <lineage>
        <taxon>Bacteria</taxon>
        <taxon>Bacillati</taxon>
        <taxon>Actinomycetota</taxon>
        <taxon>Actinomycetes</taxon>
        <taxon>Pseudonocardiales</taxon>
        <taxon>Pseudonocardiaceae</taxon>
        <taxon>Lentzea</taxon>
    </lineage>
</organism>
<sequence>MTKGVGPITLSDNIGLMRLEVRHLELVVAIADCGSMRKAAARLHLTQPAVTTQLKRIEDHLGGTLFLRSADGVKLTPTGQDFVQEARSMLTQLVTLERVTRRNAQCASAPTRLAGIPAHHFGLLAAALKDNVTSRTIKETGTLTALLTTGELDIAVLRRFPGTPLTLPPNVGHRLLTREPLFVGVPEQHPHARQPEIALEALADDKWVMPEPDDSGMNAHFARECAASGFEQRIAHFSSEAHVALTLIRDSGAVCPLYPVGGTPPGVARLPVTGNPLVREVVLAWRTDAPVAEEVDDLCEQVATGYLKLVEESEVYARWWRDGGERFALSP</sequence>
<dbReference type="PRINTS" id="PR00039">
    <property type="entry name" value="HTHLYSR"/>
</dbReference>
<dbReference type="SUPFAM" id="SSF53850">
    <property type="entry name" value="Periplasmic binding protein-like II"/>
    <property type="match status" value="1"/>
</dbReference>
<dbReference type="PANTHER" id="PTHR30346">
    <property type="entry name" value="TRANSCRIPTIONAL DUAL REGULATOR HCAR-RELATED"/>
    <property type="match status" value="1"/>
</dbReference>
<dbReference type="PANTHER" id="PTHR30346:SF30">
    <property type="entry name" value="SMALL NEUTRAL PROTEASE REGULATORY PROTEIN"/>
    <property type="match status" value="1"/>
</dbReference>
<dbReference type="SUPFAM" id="SSF46785">
    <property type="entry name" value="Winged helix' DNA-binding domain"/>
    <property type="match status" value="1"/>
</dbReference>
<keyword evidence="4" id="KW-0804">Transcription</keyword>
<dbReference type="PROSITE" id="PS50931">
    <property type="entry name" value="HTH_LYSR"/>
    <property type="match status" value="1"/>
</dbReference>
<keyword evidence="3" id="KW-0238">DNA-binding</keyword>
<gene>
    <name evidence="6" type="primary">mprR</name>
    <name evidence="6" type="ORF">GCM10011609_15120</name>
</gene>
<keyword evidence="2" id="KW-0805">Transcription regulation</keyword>
<keyword evidence="6" id="KW-0378">Hydrolase</keyword>
<evidence type="ECO:0000256" key="3">
    <source>
        <dbReference type="ARBA" id="ARBA00023125"/>
    </source>
</evidence>
<dbReference type="GO" id="GO:0008233">
    <property type="term" value="F:peptidase activity"/>
    <property type="evidence" value="ECO:0007669"/>
    <property type="project" value="UniProtKB-KW"/>
</dbReference>
<dbReference type="Proteomes" id="UP000597656">
    <property type="component" value="Unassembled WGS sequence"/>
</dbReference>
<comment type="caution">
    <text evidence="6">The sequence shown here is derived from an EMBL/GenBank/DDBJ whole genome shotgun (WGS) entry which is preliminary data.</text>
</comment>
<accession>A0ABQ2HIF6</accession>
<dbReference type="Gene3D" id="1.10.10.10">
    <property type="entry name" value="Winged helix-like DNA-binding domain superfamily/Winged helix DNA-binding domain"/>
    <property type="match status" value="1"/>
</dbReference>
<dbReference type="CDD" id="cd08414">
    <property type="entry name" value="PBP2_LTTR_aromatics_like"/>
    <property type="match status" value="1"/>
</dbReference>
<dbReference type="Pfam" id="PF00126">
    <property type="entry name" value="HTH_1"/>
    <property type="match status" value="1"/>
</dbReference>
<dbReference type="Pfam" id="PF03466">
    <property type="entry name" value="LysR_substrate"/>
    <property type="match status" value="1"/>
</dbReference>
<dbReference type="InterPro" id="IPR000847">
    <property type="entry name" value="LysR_HTH_N"/>
</dbReference>
<dbReference type="EMBL" id="BMNC01000002">
    <property type="protein sequence ID" value="GGM80202.1"/>
    <property type="molecule type" value="Genomic_DNA"/>
</dbReference>
<name>A0ABQ2HIF6_9PSEU</name>
<protein>
    <submittedName>
        <fullName evidence="6">Small neutral protease regulatory protein</fullName>
    </submittedName>
</protein>
<evidence type="ECO:0000256" key="2">
    <source>
        <dbReference type="ARBA" id="ARBA00023015"/>
    </source>
</evidence>
<evidence type="ECO:0000259" key="5">
    <source>
        <dbReference type="PROSITE" id="PS50931"/>
    </source>
</evidence>
<keyword evidence="7" id="KW-1185">Reference proteome</keyword>
<dbReference type="InterPro" id="IPR005119">
    <property type="entry name" value="LysR_subst-bd"/>
</dbReference>
<feature type="domain" description="HTH lysR-type" evidence="5">
    <location>
        <begin position="19"/>
        <end position="76"/>
    </location>
</feature>
<evidence type="ECO:0000313" key="6">
    <source>
        <dbReference type="EMBL" id="GGM80202.1"/>
    </source>
</evidence>
<dbReference type="Gene3D" id="3.40.190.10">
    <property type="entry name" value="Periplasmic binding protein-like II"/>
    <property type="match status" value="2"/>
</dbReference>
<dbReference type="InterPro" id="IPR036390">
    <property type="entry name" value="WH_DNA-bd_sf"/>
</dbReference>
<dbReference type="InterPro" id="IPR036388">
    <property type="entry name" value="WH-like_DNA-bd_sf"/>
</dbReference>
<proteinExistence type="inferred from homology"/>
<comment type="similarity">
    <text evidence="1">Belongs to the LysR transcriptional regulatory family.</text>
</comment>
<evidence type="ECO:0000313" key="7">
    <source>
        <dbReference type="Proteomes" id="UP000597656"/>
    </source>
</evidence>
<reference evidence="7" key="1">
    <citation type="journal article" date="2019" name="Int. J. Syst. Evol. Microbiol.">
        <title>The Global Catalogue of Microorganisms (GCM) 10K type strain sequencing project: providing services to taxonomists for standard genome sequencing and annotation.</title>
        <authorList>
            <consortium name="The Broad Institute Genomics Platform"/>
            <consortium name="The Broad Institute Genome Sequencing Center for Infectious Disease"/>
            <person name="Wu L."/>
            <person name="Ma J."/>
        </authorList>
    </citation>
    <scope>NUCLEOTIDE SEQUENCE [LARGE SCALE GENOMIC DNA]</scope>
    <source>
        <strain evidence="7">CGMCC 4.7319</strain>
    </source>
</reference>